<dbReference type="Proteomes" id="UP001229836">
    <property type="component" value="Chromosome"/>
</dbReference>
<evidence type="ECO:0000313" key="2">
    <source>
        <dbReference type="Proteomes" id="UP001229836"/>
    </source>
</evidence>
<protein>
    <submittedName>
        <fullName evidence="1">Uncharacterized protein</fullName>
    </submittedName>
</protein>
<accession>A0ABY8S6H5</accession>
<sequence length="115" mass="13342">MHFESDNKIDEKQNMMEKKMILDSTDTDVFAAVTQFYVRLRRVTGRVVDVLYMVENQEYAQHLIDYAKTIDDTELQGHVNHLTQSLNIVKAPVPLVEQPEPTVARPVPQRVWFLG</sequence>
<dbReference type="RefSeq" id="WP_283268962.1">
    <property type="nucleotide sequence ID" value="NZ_CP125669.1"/>
</dbReference>
<dbReference type="EMBL" id="CP125669">
    <property type="protein sequence ID" value="WHP07305.1"/>
    <property type="molecule type" value="Genomic_DNA"/>
</dbReference>
<keyword evidence="2" id="KW-1185">Reference proteome</keyword>
<reference evidence="1 2" key="1">
    <citation type="submission" date="2023-05" db="EMBL/GenBank/DDBJ databases">
        <title>The complete genome of Acinetobacter sp. nov KCTC 92772.</title>
        <authorList>
            <person name="Zhou G."/>
        </authorList>
    </citation>
    <scope>NUCLEOTIDE SEQUENCE [LARGE SCALE GENOMIC DNA]</scope>
    <source>
        <strain evidence="1 2">KCTC 92772</strain>
    </source>
</reference>
<name>A0ABY8S6H5_9GAMM</name>
<organism evidence="1 2">
    <name type="scientific">Acinetobacter corruptisaponis</name>
    <dbReference type="NCBI Taxonomy" id="3045147"/>
    <lineage>
        <taxon>Bacteria</taxon>
        <taxon>Pseudomonadati</taxon>
        <taxon>Pseudomonadota</taxon>
        <taxon>Gammaproteobacteria</taxon>
        <taxon>Moraxellales</taxon>
        <taxon>Moraxellaceae</taxon>
        <taxon>Acinetobacter</taxon>
    </lineage>
</organism>
<gene>
    <name evidence="1" type="ORF">QLH32_07600</name>
</gene>
<proteinExistence type="predicted"/>
<evidence type="ECO:0000313" key="1">
    <source>
        <dbReference type="EMBL" id="WHP07305.1"/>
    </source>
</evidence>